<gene>
    <name evidence="1" type="ORF">SAMN06265219_12210</name>
</gene>
<dbReference type="InterPro" id="IPR032710">
    <property type="entry name" value="NTF2-like_dom_sf"/>
</dbReference>
<accession>A0A521FLD1</accession>
<sequence>MKGDWKLDLMVFYRISRELITTSNKLLTKICVIVRDPKFNLSTMKAFPALLIFCCTLIATAIEPVQAQEQDEQAVITVIEQLFDGMRASDSTMAGGAFTSDALMQTIVENEAGEVEIRTGKLEAFLNAVGSPKELIWDEKILDYVIKIDGKLATAWTPYEFYRGEEFSHCGVNAFQLINNDKGWQIFAIVDTRRTTNCPQ</sequence>
<protein>
    <recommendedName>
        <fullName evidence="3">Lumazine-binding</fullName>
    </recommendedName>
</protein>
<dbReference type="Proteomes" id="UP000317557">
    <property type="component" value="Unassembled WGS sequence"/>
</dbReference>
<reference evidence="1 2" key="1">
    <citation type="submission" date="2017-05" db="EMBL/GenBank/DDBJ databases">
        <authorList>
            <person name="Varghese N."/>
            <person name="Submissions S."/>
        </authorList>
    </citation>
    <scope>NUCLEOTIDE SEQUENCE [LARGE SCALE GENOMIC DNA]</scope>
    <source>
        <strain evidence="1 2">DSM 21985</strain>
    </source>
</reference>
<dbReference type="EMBL" id="FXTP01000022">
    <property type="protein sequence ID" value="SMO96985.1"/>
    <property type="molecule type" value="Genomic_DNA"/>
</dbReference>
<proteinExistence type="predicted"/>
<dbReference type="Gene3D" id="3.10.450.50">
    <property type="match status" value="1"/>
</dbReference>
<evidence type="ECO:0008006" key="3">
    <source>
        <dbReference type="Google" id="ProtNLM"/>
    </source>
</evidence>
<name>A0A521FLD1_9BACT</name>
<organism evidence="1 2">
    <name type="scientific">Gracilimonas mengyeensis</name>
    <dbReference type="NCBI Taxonomy" id="1302730"/>
    <lineage>
        <taxon>Bacteria</taxon>
        <taxon>Pseudomonadati</taxon>
        <taxon>Balneolota</taxon>
        <taxon>Balneolia</taxon>
        <taxon>Balneolales</taxon>
        <taxon>Balneolaceae</taxon>
        <taxon>Gracilimonas</taxon>
    </lineage>
</organism>
<dbReference type="SUPFAM" id="SSF54427">
    <property type="entry name" value="NTF2-like"/>
    <property type="match status" value="1"/>
</dbReference>
<evidence type="ECO:0000313" key="1">
    <source>
        <dbReference type="EMBL" id="SMO96985.1"/>
    </source>
</evidence>
<dbReference type="AlphaFoldDB" id="A0A521FLD1"/>
<evidence type="ECO:0000313" key="2">
    <source>
        <dbReference type="Proteomes" id="UP000317557"/>
    </source>
</evidence>
<keyword evidence="2" id="KW-1185">Reference proteome</keyword>